<evidence type="ECO:0000313" key="2">
    <source>
        <dbReference type="Proteomes" id="UP000499080"/>
    </source>
</evidence>
<dbReference type="Proteomes" id="UP000499080">
    <property type="component" value="Unassembled WGS sequence"/>
</dbReference>
<evidence type="ECO:0000313" key="1">
    <source>
        <dbReference type="EMBL" id="GBO23885.1"/>
    </source>
</evidence>
<feature type="non-terminal residue" evidence="1">
    <location>
        <position position="66"/>
    </location>
</feature>
<sequence>MKDSFVDMLFFHITANLIHHWLLCPLHIARTASWRLRWSWWSDLATLRTETRFTEDLQCMEQCTGT</sequence>
<dbReference type="EMBL" id="BGPR01046912">
    <property type="protein sequence ID" value="GBO23885.1"/>
    <property type="molecule type" value="Genomic_DNA"/>
</dbReference>
<keyword evidence="2" id="KW-1185">Reference proteome</keyword>
<protein>
    <submittedName>
        <fullName evidence="1">Uncharacterized protein</fullName>
    </submittedName>
</protein>
<name>A0A4Y2VF15_ARAVE</name>
<dbReference type="AlphaFoldDB" id="A0A4Y2VF15"/>
<reference evidence="1 2" key="1">
    <citation type="journal article" date="2019" name="Sci. Rep.">
        <title>Orb-weaving spider Araneus ventricosus genome elucidates the spidroin gene catalogue.</title>
        <authorList>
            <person name="Kono N."/>
            <person name="Nakamura H."/>
            <person name="Ohtoshi R."/>
            <person name="Moran D.A.P."/>
            <person name="Shinohara A."/>
            <person name="Yoshida Y."/>
            <person name="Fujiwara M."/>
            <person name="Mori M."/>
            <person name="Tomita M."/>
            <person name="Arakawa K."/>
        </authorList>
    </citation>
    <scope>NUCLEOTIDE SEQUENCE [LARGE SCALE GENOMIC DNA]</scope>
</reference>
<accession>A0A4Y2VF15</accession>
<gene>
    <name evidence="1" type="ORF">AVEN_155808_1</name>
</gene>
<proteinExistence type="predicted"/>
<comment type="caution">
    <text evidence="1">The sequence shown here is derived from an EMBL/GenBank/DDBJ whole genome shotgun (WGS) entry which is preliminary data.</text>
</comment>
<organism evidence="1 2">
    <name type="scientific">Araneus ventricosus</name>
    <name type="common">Orbweaver spider</name>
    <name type="synonym">Epeira ventricosa</name>
    <dbReference type="NCBI Taxonomy" id="182803"/>
    <lineage>
        <taxon>Eukaryota</taxon>
        <taxon>Metazoa</taxon>
        <taxon>Ecdysozoa</taxon>
        <taxon>Arthropoda</taxon>
        <taxon>Chelicerata</taxon>
        <taxon>Arachnida</taxon>
        <taxon>Araneae</taxon>
        <taxon>Araneomorphae</taxon>
        <taxon>Entelegynae</taxon>
        <taxon>Araneoidea</taxon>
        <taxon>Araneidae</taxon>
        <taxon>Araneus</taxon>
    </lineage>
</organism>